<evidence type="ECO:0000256" key="1">
    <source>
        <dbReference type="SAM" id="MobiDB-lite"/>
    </source>
</evidence>
<gene>
    <name evidence="3" type="ORF">WA026_007985</name>
</gene>
<keyword evidence="2" id="KW-0812">Transmembrane</keyword>
<dbReference type="Proteomes" id="UP001431783">
    <property type="component" value="Unassembled WGS sequence"/>
</dbReference>
<evidence type="ECO:0000256" key="2">
    <source>
        <dbReference type="SAM" id="Phobius"/>
    </source>
</evidence>
<keyword evidence="2" id="KW-1133">Transmembrane helix</keyword>
<dbReference type="Pfam" id="PF16089">
    <property type="entry name" value="DUF4818"/>
    <property type="match status" value="1"/>
</dbReference>
<sequence length="223" mass="25800">MVGYAPALLAMALNLDGVNIFKEPKALFTGPYLSYFIFMFAIFVILTHINLYPSYFRKLCWCGNILIEFFWSQFMFEYLLHEFWFPVDETVSSIIANSIENADQYEQLEPMKNILEALKSDNTGIVCSYLLSCFFLSAALHATKIIDLRMINYLFHSWQDIIERSENTLASLLKSIYAAECNSKPRKIKSKSESSSKKRKVDESGDDDSGKWELPKKHGRRRP</sequence>
<keyword evidence="4" id="KW-1185">Reference proteome</keyword>
<protein>
    <submittedName>
        <fullName evidence="3">Uncharacterized protein</fullName>
    </submittedName>
</protein>
<feature type="compositionally biased region" description="Basic and acidic residues" evidence="1">
    <location>
        <begin position="190"/>
        <end position="216"/>
    </location>
</feature>
<evidence type="ECO:0000313" key="4">
    <source>
        <dbReference type="Proteomes" id="UP001431783"/>
    </source>
</evidence>
<keyword evidence="2" id="KW-0472">Membrane</keyword>
<dbReference type="EMBL" id="JARQZJ010000003">
    <property type="protein sequence ID" value="KAK9870416.1"/>
    <property type="molecule type" value="Genomic_DNA"/>
</dbReference>
<reference evidence="3 4" key="1">
    <citation type="submission" date="2023-03" db="EMBL/GenBank/DDBJ databases">
        <title>Genome insight into feeding habits of ladybird beetles.</title>
        <authorList>
            <person name="Li H.-S."/>
            <person name="Huang Y.-H."/>
            <person name="Pang H."/>
        </authorList>
    </citation>
    <scope>NUCLEOTIDE SEQUENCE [LARGE SCALE GENOMIC DNA]</scope>
    <source>
        <strain evidence="3">SYSU_2023b</strain>
        <tissue evidence="3">Whole body</tissue>
    </source>
</reference>
<feature type="region of interest" description="Disordered" evidence="1">
    <location>
        <begin position="184"/>
        <end position="223"/>
    </location>
</feature>
<comment type="caution">
    <text evidence="3">The sequence shown here is derived from an EMBL/GenBank/DDBJ whole genome shotgun (WGS) entry which is preliminary data.</text>
</comment>
<feature type="transmembrane region" description="Helical" evidence="2">
    <location>
        <begin position="32"/>
        <end position="52"/>
    </location>
</feature>
<dbReference type="InterPro" id="IPR032145">
    <property type="entry name" value="DUF4818"/>
</dbReference>
<dbReference type="AlphaFoldDB" id="A0AAW1TIE3"/>
<proteinExistence type="predicted"/>
<name>A0AAW1TIE3_9CUCU</name>
<evidence type="ECO:0000313" key="3">
    <source>
        <dbReference type="EMBL" id="KAK9870416.1"/>
    </source>
</evidence>
<organism evidence="3 4">
    <name type="scientific">Henosepilachna vigintioctopunctata</name>
    <dbReference type="NCBI Taxonomy" id="420089"/>
    <lineage>
        <taxon>Eukaryota</taxon>
        <taxon>Metazoa</taxon>
        <taxon>Ecdysozoa</taxon>
        <taxon>Arthropoda</taxon>
        <taxon>Hexapoda</taxon>
        <taxon>Insecta</taxon>
        <taxon>Pterygota</taxon>
        <taxon>Neoptera</taxon>
        <taxon>Endopterygota</taxon>
        <taxon>Coleoptera</taxon>
        <taxon>Polyphaga</taxon>
        <taxon>Cucujiformia</taxon>
        <taxon>Coccinelloidea</taxon>
        <taxon>Coccinellidae</taxon>
        <taxon>Epilachninae</taxon>
        <taxon>Epilachnini</taxon>
        <taxon>Henosepilachna</taxon>
    </lineage>
</organism>
<accession>A0AAW1TIE3</accession>